<dbReference type="PANTHER" id="PTHR43096:SF52">
    <property type="entry name" value="DNAJ HOMOLOG 1, MITOCHONDRIAL-RELATED"/>
    <property type="match status" value="1"/>
</dbReference>
<evidence type="ECO:0000313" key="4">
    <source>
        <dbReference type="Proteomes" id="UP000221165"/>
    </source>
</evidence>
<dbReference type="Proteomes" id="UP000221165">
    <property type="component" value="Unassembled WGS sequence"/>
</dbReference>
<feature type="domain" description="Chaperone DnaJ C-terminal" evidence="2">
    <location>
        <begin position="2"/>
        <end position="107"/>
    </location>
</feature>
<evidence type="ECO:0000259" key="2">
    <source>
        <dbReference type="Pfam" id="PF01556"/>
    </source>
</evidence>
<organism evidence="3 4">
    <name type="scientific">Cystoisospora suis</name>
    <dbReference type="NCBI Taxonomy" id="483139"/>
    <lineage>
        <taxon>Eukaryota</taxon>
        <taxon>Sar</taxon>
        <taxon>Alveolata</taxon>
        <taxon>Apicomplexa</taxon>
        <taxon>Conoidasida</taxon>
        <taxon>Coccidia</taxon>
        <taxon>Eucoccidiorida</taxon>
        <taxon>Eimeriorina</taxon>
        <taxon>Sarcocystidae</taxon>
        <taxon>Cystoisospora</taxon>
    </lineage>
</organism>
<dbReference type="GeneID" id="94433221"/>
<gene>
    <name evidence="3" type="ORF">CSUI_009901</name>
</gene>
<dbReference type="Gene3D" id="2.60.260.20">
    <property type="entry name" value="Urease metallochaperone UreE, N-terminal domain"/>
    <property type="match status" value="1"/>
</dbReference>
<name>A0A2C6KIG2_9APIC</name>
<evidence type="ECO:0000313" key="3">
    <source>
        <dbReference type="EMBL" id="PHJ16285.1"/>
    </source>
</evidence>
<dbReference type="VEuPathDB" id="ToxoDB:CSUI_009901"/>
<dbReference type="EMBL" id="MIGC01006277">
    <property type="protein sequence ID" value="PHJ16285.1"/>
    <property type="molecule type" value="Genomic_DNA"/>
</dbReference>
<reference evidence="3 4" key="1">
    <citation type="journal article" date="2017" name="Int. J. Parasitol.">
        <title>The genome of the protozoan parasite Cystoisospora suis and a reverse vaccinology approach to identify vaccine candidates.</title>
        <authorList>
            <person name="Palmieri N."/>
            <person name="Shrestha A."/>
            <person name="Ruttkowski B."/>
            <person name="Beck T."/>
            <person name="Vogl C."/>
            <person name="Tomley F."/>
            <person name="Blake D.P."/>
            <person name="Joachim A."/>
        </authorList>
    </citation>
    <scope>NUCLEOTIDE SEQUENCE [LARGE SCALE GENOMIC DNA]</scope>
    <source>
        <strain evidence="3 4">Wien I</strain>
    </source>
</reference>
<proteinExistence type="predicted"/>
<dbReference type="InterPro" id="IPR008971">
    <property type="entry name" value="HSP40/DnaJ_pept-bd"/>
</dbReference>
<dbReference type="InterPro" id="IPR002939">
    <property type="entry name" value="DnaJ_C"/>
</dbReference>
<dbReference type="GO" id="GO:0051082">
    <property type="term" value="F:unfolded protein binding"/>
    <property type="evidence" value="ECO:0007669"/>
    <property type="project" value="InterPro"/>
</dbReference>
<dbReference type="SUPFAM" id="SSF49493">
    <property type="entry name" value="HSP40/DnaJ peptide-binding domain"/>
    <property type="match status" value="2"/>
</dbReference>
<sequence>MQMRVPNQGHMGYRGGKPGHLFVVIHIKPHEIFKWVDDDIHVDVPLSIKQCLLGGKIDVPTVEGGRYSLFVPPGTNPSTVKILKGKGPPKIDHSKGHRHFGNLVLHFVL</sequence>
<dbReference type="Pfam" id="PF01556">
    <property type="entry name" value="DnaJ_C"/>
    <property type="match status" value="1"/>
</dbReference>
<dbReference type="CDD" id="cd10747">
    <property type="entry name" value="DnaJ_C"/>
    <property type="match status" value="1"/>
</dbReference>
<dbReference type="OrthoDB" id="333315at2759"/>
<comment type="caution">
    <text evidence="3">The sequence shown here is derived from an EMBL/GenBank/DDBJ whole genome shotgun (WGS) entry which is preliminary data.</text>
</comment>
<keyword evidence="4" id="KW-1185">Reference proteome</keyword>
<dbReference type="GO" id="GO:0042026">
    <property type="term" value="P:protein refolding"/>
    <property type="evidence" value="ECO:0007669"/>
    <property type="project" value="TreeGrafter"/>
</dbReference>
<protein>
    <submittedName>
        <fullName evidence="3">C terminal region domain-containing protein</fullName>
    </submittedName>
</protein>
<dbReference type="AlphaFoldDB" id="A0A2C6KIG2"/>
<feature type="non-terminal residue" evidence="3">
    <location>
        <position position="109"/>
    </location>
</feature>
<dbReference type="GO" id="GO:0005737">
    <property type="term" value="C:cytoplasm"/>
    <property type="evidence" value="ECO:0007669"/>
    <property type="project" value="TreeGrafter"/>
</dbReference>
<dbReference type="PANTHER" id="PTHR43096">
    <property type="entry name" value="DNAJ HOMOLOG 1, MITOCHONDRIAL-RELATED"/>
    <property type="match status" value="1"/>
</dbReference>
<evidence type="ECO:0000256" key="1">
    <source>
        <dbReference type="ARBA" id="ARBA00023186"/>
    </source>
</evidence>
<keyword evidence="1" id="KW-0143">Chaperone</keyword>
<accession>A0A2C6KIG2</accession>
<dbReference type="RefSeq" id="XP_067918014.1">
    <property type="nucleotide sequence ID" value="XM_068070010.1"/>
</dbReference>